<comment type="caution">
    <text evidence="1">The sequence shown here is derived from an EMBL/GenBank/DDBJ whole genome shotgun (WGS) entry which is preliminary data.</text>
</comment>
<evidence type="ECO:0000313" key="2">
    <source>
        <dbReference type="Proteomes" id="UP001283361"/>
    </source>
</evidence>
<evidence type="ECO:0000313" key="1">
    <source>
        <dbReference type="EMBL" id="KAK3697829.1"/>
    </source>
</evidence>
<dbReference type="AlphaFoldDB" id="A0AAE0XMY1"/>
<proteinExistence type="predicted"/>
<reference evidence="1" key="1">
    <citation type="journal article" date="2023" name="G3 (Bethesda)">
        <title>A reference genome for the long-term kleptoplast-retaining sea slug Elysia crispata morphotype clarki.</title>
        <authorList>
            <person name="Eastman K.E."/>
            <person name="Pendleton A.L."/>
            <person name="Shaikh M.A."/>
            <person name="Suttiyut T."/>
            <person name="Ogas R."/>
            <person name="Tomko P."/>
            <person name="Gavelis G."/>
            <person name="Widhalm J.R."/>
            <person name="Wisecaver J.H."/>
        </authorList>
    </citation>
    <scope>NUCLEOTIDE SEQUENCE</scope>
    <source>
        <strain evidence="1">ECLA1</strain>
    </source>
</reference>
<name>A0AAE0XMY1_9GAST</name>
<sequence length="95" mass="10726">MFLRLFTGGGGETNGIREFLVNKGDQGRLLEDGRSGGLGRGGGLKFELHRKNVSERMVGSPRFDQLEVEGYVQEVGVDCFCRYWGDRMCFKMKDK</sequence>
<dbReference type="Proteomes" id="UP001283361">
    <property type="component" value="Unassembled WGS sequence"/>
</dbReference>
<keyword evidence="2" id="KW-1185">Reference proteome</keyword>
<accession>A0AAE0XMY1</accession>
<dbReference type="EMBL" id="JAWDGP010007996">
    <property type="protein sequence ID" value="KAK3697829.1"/>
    <property type="molecule type" value="Genomic_DNA"/>
</dbReference>
<organism evidence="1 2">
    <name type="scientific">Elysia crispata</name>
    <name type="common">lettuce slug</name>
    <dbReference type="NCBI Taxonomy" id="231223"/>
    <lineage>
        <taxon>Eukaryota</taxon>
        <taxon>Metazoa</taxon>
        <taxon>Spiralia</taxon>
        <taxon>Lophotrochozoa</taxon>
        <taxon>Mollusca</taxon>
        <taxon>Gastropoda</taxon>
        <taxon>Heterobranchia</taxon>
        <taxon>Euthyneura</taxon>
        <taxon>Panpulmonata</taxon>
        <taxon>Sacoglossa</taxon>
        <taxon>Placobranchoidea</taxon>
        <taxon>Plakobranchidae</taxon>
        <taxon>Elysia</taxon>
    </lineage>
</organism>
<gene>
    <name evidence="1" type="ORF">RRG08_009039</name>
</gene>
<protein>
    <submittedName>
        <fullName evidence="1">Uncharacterized protein</fullName>
    </submittedName>
</protein>